<feature type="domain" description="Bacterial mobilisation" evidence="1">
    <location>
        <begin position="71"/>
        <end position="107"/>
    </location>
</feature>
<keyword evidence="3" id="KW-1185">Reference proteome</keyword>
<dbReference type="Pfam" id="PF05713">
    <property type="entry name" value="MobC"/>
    <property type="match status" value="1"/>
</dbReference>
<comment type="caution">
    <text evidence="2">The sequence shown here is derived from an EMBL/GenBank/DDBJ whole genome shotgun (WGS) entry which is preliminary data.</text>
</comment>
<dbReference type="InterPro" id="IPR008687">
    <property type="entry name" value="MobC"/>
</dbReference>
<reference evidence="2 3" key="1">
    <citation type="submission" date="2020-08" db="EMBL/GenBank/DDBJ databases">
        <title>Exploring microbial biodiversity for novel pathways involved in the catabolism of aromatic compounds derived from lignin.</title>
        <authorList>
            <person name="Elkins J."/>
        </authorList>
    </citation>
    <scope>NUCLEOTIDE SEQUENCE [LARGE SCALE GENOMIC DNA]</scope>
    <source>
        <strain evidence="2 3">B1D3A</strain>
    </source>
</reference>
<dbReference type="Proteomes" id="UP001138540">
    <property type="component" value="Unassembled WGS sequence"/>
</dbReference>
<evidence type="ECO:0000259" key="1">
    <source>
        <dbReference type="Pfam" id="PF05713"/>
    </source>
</evidence>
<evidence type="ECO:0000313" key="3">
    <source>
        <dbReference type="Proteomes" id="UP001138540"/>
    </source>
</evidence>
<sequence>MATKRPAPFSLRLTFEQRAQLERDAGDMSLGGYIQSRLFDSDNPPPRRRGKAPVKDHQALAQVLGKLGQSRLSSNLNQLARSANTGSLPVTPDTEAALMEALAEVHEIRSLLIQALNLEVEP</sequence>
<gene>
    <name evidence="2" type="ORF">HNP60_001621</name>
</gene>
<accession>A0ABR6NED6</accession>
<dbReference type="RefSeq" id="WP_184152261.1">
    <property type="nucleotide sequence ID" value="NZ_JACHKA010000001.1"/>
</dbReference>
<organism evidence="2 3">
    <name type="scientific">Sphingobium lignivorans</name>
    <dbReference type="NCBI Taxonomy" id="2735886"/>
    <lineage>
        <taxon>Bacteria</taxon>
        <taxon>Pseudomonadati</taxon>
        <taxon>Pseudomonadota</taxon>
        <taxon>Alphaproteobacteria</taxon>
        <taxon>Sphingomonadales</taxon>
        <taxon>Sphingomonadaceae</taxon>
        <taxon>Sphingobium</taxon>
    </lineage>
</organism>
<protein>
    <recommendedName>
        <fullName evidence="1">Bacterial mobilisation domain-containing protein</fullName>
    </recommendedName>
</protein>
<proteinExistence type="predicted"/>
<dbReference type="EMBL" id="JACHKA010000001">
    <property type="protein sequence ID" value="MBB5985647.1"/>
    <property type="molecule type" value="Genomic_DNA"/>
</dbReference>
<name>A0ABR6NED6_9SPHN</name>
<evidence type="ECO:0000313" key="2">
    <source>
        <dbReference type="EMBL" id="MBB5985647.1"/>
    </source>
</evidence>